<evidence type="ECO:0000256" key="1">
    <source>
        <dbReference type="SAM" id="MobiDB-lite"/>
    </source>
</evidence>
<feature type="region of interest" description="Disordered" evidence="1">
    <location>
        <begin position="16"/>
        <end position="48"/>
    </location>
</feature>
<keyword evidence="3" id="KW-1185">Reference proteome</keyword>
<name>A0A165SAG7_9APHY</name>
<reference evidence="2 3" key="1">
    <citation type="journal article" date="2016" name="Mol. Biol. Evol.">
        <title>Comparative Genomics of Early-Diverging Mushroom-Forming Fungi Provides Insights into the Origins of Lignocellulose Decay Capabilities.</title>
        <authorList>
            <person name="Nagy L.G."/>
            <person name="Riley R."/>
            <person name="Tritt A."/>
            <person name="Adam C."/>
            <person name="Daum C."/>
            <person name="Floudas D."/>
            <person name="Sun H."/>
            <person name="Yadav J.S."/>
            <person name="Pangilinan J."/>
            <person name="Larsson K.H."/>
            <person name="Matsuura K."/>
            <person name="Barry K."/>
            <person name="Labutti K."/>
            <person name="Kuo R."/>
            <person name="Ohm R.A."/>
            <person name="Bhattacharya S.S."/>
            <person name="Shirouzu T."/>
            <person name="Yoshinaga Y."/>
            <person name="Martin F.M."/>
            <person name="Grigoriev I.V."/>
            <person name="Hibbett D.S."/>
        </authorList>
    </citation>
    <scope>NUCLEOTIDE SEQUENCE [LARGE SCALE GENOMIC DNA]</scope>
    <source>
        <strain evidence="2 3">L-15889</strain>
    </source>
</reference>
<dbReference type="Proteomes" id="UP000076727">
    <property type="component" value="Unassembled WGS sequence"/>
</dbReference>
<feature type="compositionally biased region" description="Polar residues" evidence="1">
    <location>
        <begin position="20"/>
        <end position="31"/>
    </location>
</feature>
<accession>A0A165SAG7</accession>
<evidence type="ECO:0000313" key="3">
    <source>
        <dbReference type="Proteomes" id="UP000076727"/>
    </source>
</evidence>
<organism evidence="2 3">
    <name type="scientific">Daedalea quercina L-15889</name>
    <dbReference type="NCBI Taxonomy" id="1314783"/>
    <lineage>
        <taxon>Eukaryota</taxon>
        <taxon>Fungi</taxon>
        <taxon>Dikarya</taxon>
        <taxon>Basidiomycota</taxon>
        <taxon>Agaricomycotina</taxon>
        <taxon>Agaricomycetes</taxon>
        <taxon>Polyporales</taxon>
        <taxon>Fomitopsis</taxon>
    </lineage>
</organism>
<evidence type="ECO:0000313" key="2">
    <source>
        <dbReference type="EMBL" id="KZT71733.1"/>
    </source>
</evidence>
<feature type="compositionally biased region" description="Polar residues" evidence="1">
    <location>
        <begin position="39"/>
        <end position="48"/>
    </location>
</feature>
<dbReference type="OrthoDB" id="3220849at2759"/>
<gene>
    <name evidence="2" type="ORF">DAEQUDRAFT_763576</name>
</gene>
<dbReference type="AlphaFoldDB" id="A0A165SAG7"/>
<protein>
    <submittedName>
        <fullName evidence="2">Uncharacterized protein</fullName>
    </submittedName>
</protein>
<sequence length="103" mass="11555">MHAELKASSYINRNLVPQGGSINEPLTTLMPSDSRPRSCRQSNTSSAATPCRYLTPAQAIAEAWRRETPEAQRQWRLADLRAKQQYLSPTNWTTTKTPVGVKL</sequence>
<proteinExistence type="predicted"/>
<dbReference type="EMBL" id="KV429044">
    <property type="protein sequence ID" value="KZT71733.1"/>
    <property type="molecule type" value="Genomic_DNA"/>
</dbReference>